<dbReference type="EMBL" id="AMGV01000004">
    <property type="protein sequence ID" value="KEF58339.1"/>
    <property type="molecule type" value="Genomic_DNA"/>
</dbReference>
<evidence type="ECO:0000256" key="1">
    <source>
        <dbReference type="SAM" id="MobiDB-lite"/>
    </source>
</evidence>
<dbReference type="InterPro" id="IPR052559">
    <property type="entry name" value="V-haloperoxidase"/>
</dbReference>
<feature type="domain" description="Vanadium chloroperoxidase N-terminal" evidence="2">
    <location>
        <begin position="6"/>
        <end position="237"/>
    </location>
</feature>
<dbReference type="GeneID" id="25281182"/>
<dbReference type="InterPro" id="IPR016119">
    <property type="entry name" value="Br/Cl_peroxidase_C"/>
</dbReference>
<evidence type="ECO:0000259" key="2">
    <source>
        <dbReference type="Pfam" id="PF17897"/>
    </source>
</evidence>
<dbReference type="VEuPathDB" id="FungiDB:A1O9_06265"/>
<proteinExistence type="predicted"/>
<dbReference type="CDD" id="cd03398">
    <property type="entry name" value="PAP2_haloperoxidase"/>
    <property type="match status" value="1"/>
</dbReference>
<dbReference type="RefSeq" id="XP_013260929.1">
    <property type="nucleotide sequence ID" value="XM_013405475.1"/>
</dbReference>
<dbReference type="AlphaFoldDB" id="A0A072PE33"/>
<dbReference type="PANTHER" id="PTHR34599:SF1">
    <property type="entry name" value="PHOSPHATIDIC ACID PHOSPHATASE TYPE 2_HALOPEROXIDASE DOMAIN-CONTAINING PROTEIN"/>
    <property type="match status" value="1"/>
</dbReference>
<dbReference type="GO" id="GO:0004601">
    <property type="term" value="F:peroxidase activity"/>
    <property type="evidence" value="ECO:0007669"/>
    <property type="project" value="InterPro"/>
</dbReference>
<sequence length="661" mass="73025">MALPKLPKVVEDVKARPFKKNYILFWNNLGLDLNRIVHTFAPGGPQDGPPVSARALAILHLAIHDAYFGVFPWKEHTGVVTLPDIPLYLDENRIGETEAPTSEEAKDAVAGAAIRVLRKLYTEPNKPNPIGSDPSQARQITQSLADFIDTNVNTYTDFHGLNVGSKGYQHGVKVADRILIEHEVKSTDIGAGSGDYKPKSGEAFAFDDDPSHPVRLRPDLGNKAMRPYHGPKYGTTATIMAATKDFKIAEPYIKPGYPIPLSGNDVRYNQYLESLEDVYRMGGAEGLPSTRRRPAQTAEALFWAYDGVKLIGTPPRLYNQIIRQVAFDKAKQPIDSDRNNADFARLLALANVAMSDAGVFCWREKYAYEVWRPLSGVRQHPGDSAPEGAARPFWKVLGAPATNSDEGGFKPPFPAYPSGHATFGAAAFQVVRRFYHERCTGPVISALLDTQKGDPTGQSEESTTNKASNINGAPSNPPICGNDTLGFTFVSDELNGISRELYQAYIPTVDLKDQPGDVRTRISLTFKSMKHAIYSNAISRIWLGVHWHFDAFAGYDIMHPYADGETPATGKDKFNEPKRGPGYDTNPYRPKCYKQLYQCDADGSTKYREVEEMNWFHTSTTVGKDTRYYGGVPLGMQIADNIFETGMKSEGSLLNLSPQSC</sequence>
<reference evidence="3 4" key="1">
    <citation type="submission" date="2013-03" db="EMBL/GenBank/DDBJ databases">
        <title>The Genome Sequence of Exophiala aquamarina CBS 119918.</title>
        <authorList>
            <consortium name="The Broad Institute Genomics Platform"/>
            <person name="Cuomo C."/>
            <person name="de Hoog S."/>
            <person name="Gorbushina A."/>
            <person name="Walker B."/>
            <person name="Young S.K."/>
            <person name="Zeng Q."/>
            <person name="Gargeya S."/>
            <person name="Fitzgerald M."/>
            <person name="Haas B."/>
            <person name="Abouelleil A."/>
            <person name="Allen A.W."/>
            <person name="Alvarado L."/>
            <person name="Arachchi H.M."/>
            <person name="Berlin A.M."/>
            <person name="Chapman S.B."/>
            <person name="Gainer-Dewar J."/>
            <person name="Goldberg J."/>
            <person name="Griggs A."/>
            <person name="Gujja S."/>
            <person name="Hansen M."/>
            <person name="Howarth C."/>
            <person name="Imamovic A."/>
            <person name="Ireland A."/>
            <person name="Larimer J."/>
            <person name="McCowan C."/>
            <person name="Murphy C."/>
            <person name="Pearson M."/>
            <person name="Poon T.W."/>
            <person name="Priest M."/>
            <person name="Roberts A."/>
            <person name="Saif S."/>
            <person name="Shea T."/>
            <person name="Sisk P."/>
            <person name="Sykes S."/>
            <person name="Wortman J."/>
            <person name="Nusbaum C."/>
            <person name="Birren B."/>
        </authorList>
    </citation>
    <scope>NUCLEOTIDE SEQUENCE [LARGE SCALE GENOMIC DNA]</scope>
    <source>
        <strain evidence="3 4">CBS 119918</strain>
    </source>
</reference>
<evidence type="ECO:0000313" key="3">
    <source>
        <dbReference type="EMBL" id="KEF58339.1"/>
    </source>
</evidence>
<feature type="region of interest" description="Disordered" evidence="1">
    <location>
        <begin position="203"/>
        <end position="228"/>
    </location>
</feature>
<dbReference type="PANTHER" id="PTHR34599">
    <property type="entry name" value="PEROXIDASE-RELATED"/>
    <property type="match status" value="1"/>
</dbReference>
<dbReference type="InterPro" id="IPR036938">
    <property type="entry name" value="PAP2/HPO_sf"/>
</dbReference>
<dbReference type="OrthoDB" id="9997027at2759"/>
<feature type="compositionally biased region" description="Basic and acidic residues" evidence="1">
    <location>
        <begin position="209"/>
        <end position="220"/>
    </location>
</feature>
<dbReference type="SUPFAM" id="SSF48317">
    <property type="entry name" value="Acid phosphatase/Vanadium-dependent haloperoxidase"/>
    <property type="match status" value="2"/>
</dbReference>
<keyword evidence="4" id="KW-1185">Reference proteome</keyword>
<dbReference type="Gene3D" id="1.20.144.10">
    <property type="entry name" value="Phosphatidic acid phosphatase type 2/haloperoxidase"/>
    <property type="match status" value="1"/>
</dbReference>
<evidence type="ECO:0000313" key="4">
    <source>
        <dbReference type="Proteomes" id="UP000027920"/>
    </source>
</evidence>
<gene>
    <name evidence="3" type="ORF">A1O9_06265</name>
</gene>
<feature type="compositionally biased region" description="Polar residues" evidence="1">
    <location>
        <begin position="456"/>
        <end position="474"/>
    </location>
</feature>
<dbReference type="Pfam" id="PF17897">
    <property type="entry name" value="VCPO_N"/>
    <property type="match status" value="1"/>
</dbReference>
<dbReference type="Proteomes" id="UP000027920">
    <property type="component" value="Unassembled WGS sequence"/>
</dbReference>
<dbReference type="InterPro" id="IPR041067">
    <property type="entry name" value="VCPO_N"/>
</dbReference>
<accession>A0A072PE33</accession>
<feature type="region of interest" description="Disordered" evidence="1">
    <location>
        <begin position="449"/>
        <end position="475"/>
    </location>
</feature>
<name>A0A072PE33_9EURO</name>
<comment type="caution">
    <text evidence="3">The sequence shown here is derived from an EMBL/GenBank/DDBJ whole genome shotgun (WGS) entry which is preliminary data.</text>
</comment>
<dbReference type="Gene3D" id="1.10.606.10">
    <property type="entry name" value="Vanadium-containing Chloroperoxidase, domain 2"/>
    <property type="match status" value="1"/>
</dbReference>
<dbReference type="HOGENOM" id="CLU_475833_0_0_1"/>
<protein>
    <recommendedName>
        <fullName evidence="2">Vanadium chloroperoxidase N-terminal domain-containing protein</fullName>
    </recommendedName>
</protein>
<organism evidence="3 4">
    <name type="scientific">Exophiala aquamarina CBS 119918</name>
    <dbReference type="NCBI Taxonomy" id="1182545"/>
    <lineage>
        <taxon>Eukaryota</taxon>
        <taxon>Fungi</taxon>
        <taxon>Dikarya</taxon>
        <taxon>Ascomycota</taxon>
        <taxon>Pezizomycotina</taxon>
        <taxon>Eurotiomycetes</taxon>
        <taxon>Chaetothyriomycetidae</taxon>
        <taxon>Chaetothyriales</taxon>
        <taxon>Herpotrichiellaceae</taxon>
        <taxon>Exophiala</taxon>
    </lineage>
</organism>